<name>A0A9B0BU91_BOMTE</name>
<proteinExistence type="predicted"/>
<reference evidence="3" key="1">
    <citation type="submission" date="2025-08" db="UniProtKB">
        <authorList>
            <consortium name="RefSeq"/>
        </authorList>
    </citation>
    <scope>IDENTIFICATION</scope>
</reference>
<gene>
    <name evidence="3" type="primary">LOC100644429</name>
</gene>
<evidence type="ECO:0000313" key="2">
    <source>
        <dbReference type="Proteomes" id="UP000835206"/>
    </source>
</evidence>
<dbReference type="RefSeq" id="XP_003393195.1">
    <property type="nucleotide sequence ID" value="XM_003393147.3"/>
</dbReference>
<dbReference type="GeneID" id="100644429"/>
<dbReference type="OrthoDB" id="365605at2759"/>
<feature type="signal peptide" evidence="1">
    <location>
        <begin position="1"/>
        <end position="28"/>
    </location>
</feature>
<keyword evidence="1" id="KW-0732">Signal</keyword>
<dbReference type="AlphaFoldDB" id="A0A9B0BU91"/>
<accession>A0A9B0BU91</accession>
<evidence type="ECO:0000313" key="3">
    <source>
        <dbReference type="RefSeq" id="XP_003393195.1"/>
    </source>
</evidence>
<dbReference type="Proteomes" id="UP000835206">
    <property type="component" value="Chromosome 1"/>
</dbReference>
<evidence type="ECO:0000256" key="1">
    <source>
        <dbReference type="SAM" id="SignalP"/>
    </source>
</evidence>
<protein>
    <submittedName>
        <fullName evidence="3">Uncharacterized protein LOC100644429 isoform X3</fullName>
    </submittedName>
</protein>
<sequence length="315" mass="35640">MAGLGNKRYSIIQTCVLLMFLIVVQVTAQVSEENCGEIKCPGPLRYYKALGCTPIYVNPNDNCAEAYDCSHLDDWSRDKCYVNGHEYSVGETLRPEDSNPCDRNCTCTHSNNDANFACAKRKTCDRAEEESCLYRRVHGLCCDDPFCDIGKPDAICNVDGKVYRAGQFFNPNSNPKLMCVCLDGYTGENIEPFCQEMKHDPCSPMFADDADKVHDKYTPIWFTRANFICPIPFYRYPESSDAIIRKHDSTSFVSEKESRMCQHGNVMMHIGDELSLDQPSNHMVNHPLVTCVCEVPPVVTCKKVKEQVFHFVSDL</sequence>
<keyword evidence="2" id="KW-1185">Reference proteome</keyword>
<feature type="chain" id="PRO_5038909665" evidence="1">
    <location>
        <begin position="29"/>
        <end position="315"/>
    </location>
</feature>
<organism evidence="2 3">
    <name type="scientific">Bombus terrestris</name>
    <name type="common">Buff-tailed bumblebee</name>
    <name type="synonym">Apis terrestris</name>
    <dbReference type="NCBI Taxonomy" id="30195"/>
    <lineage>
        <taxon>Eukaryota</taxon>
        <taxon>Metazoa</taxon>
        <taxon>Ecdysozoa</taxon>
        <taxon>Arthropoda</taxon>
        <taxon>Hexapoda</taxon>
        <taxon>Insecta</taxon>
        <taxon>Pterygota</taxon>
        <taxon>Neoptera</taxon>
        <taxon>Endopterygota</taxon>
        <taxon>Hymenoptera</taxon>
        <taxon>Apocrita</taxon>
        <taxon>Aculeata</taxon>
        <taxon>Apoidea</taxon>
        <taxon>Anthophila</taxon>
        <taxon>Apidae</taxon>
        <taxon>Bombus</taxon>
        <taxon>Bombus</taxon>
    </lineage>
</organism>